<keyword evidence="1" id="KW-0732">Signal</keyword>
<proteinExistence type="predicted"/>
<protein>
    <submittedName>
        <fullName evidence="2">DUF481 domain-containing protein</fullName>
    </submittedName>
</protein>
<keyword evidence="3" id="KW-1185">Reference proteome</keyword>
<dbReference type="OrthoDB" id="5848222at2"/>
<evidence type="ECO:0000313" key="3">
    <source>
        <dbReference type="Proteomes" id="UP000290244"/>
    </source>
</evidence>
<dbReference type="KEGG" id="lsd:EMK97_09760"/>
<dbReference type="EMBL" id="CP034759">
    <property type="protein sequence ID" value="QBG35977.1"/>
    <property type="molecule type" value="Genomic_DNA"/>
</dbReference>
<feature type="signal peptide" evidence="1">
    <location>
        <begin position="1"/>
        <end position="27"/>
    </location>
</feature>
<feature type="chain" id="PRO_5020656596" evidence="1">
    <location>
        <begin position="28"/>
        <end position="374"/>
    </location>
</feature>
<dbReference type="Proteomes" id="UP000290244">
    <property type="component" value="Chromosome"/>
</dbReference>
<accession>A0A4P6P8Z3</accession>
<gene>
    <name evidence="2" type="ORF">EMK97_09760</name>
</gene>
<dbReference type="InterPro" id="IPR007433">
    <property type="entry name" value="DUF481"/>
</dbReference>
<dbReference type="Pfam" id="PF04338">
    <property type="entry name" value="DUF481"/>
    <property type="match status" value="1"/>
</dbReference>
<evidence type="ECO:0000313" key="2">
    <source>
        <dbReference type="EMBL" id="QBG35977.1"/>
    </source>
</evidence>
<name>A0A4P6P8Z3_9GAMM</name>
<reference evidence="2 3" key="1">
    <citation type="submission" date="2018-12" db="EMBL/GenBank/DDBJ databases">
        <title>Complete genome of Litorilituus sediminis.</title>
        <authorList>
            <person name="Liu A."/>
            <person name="Rong J."/>
        </authorList>
    </citation>
    <scope>NUCLEOTIDE SEQUENCE [LARGE SCALE GENOMIC DNA]</scope>
    <source>
        <strain evidence="2 3">JCM 17549</strain>
    </source>
</reference>
<evidence type="ECO:0000256" key="1">
    <source>
        <dbReference type="SAM" id="SignalP"/>
    </source>
</evidence>
<dbReference type="RefSeq" id="WP_130601678.1">
    <property type="nucleotide sequence ID" value="NZ_CP034759.1"/>
</dbReference>
<dbReference type="AlphaFoldDB" id="A0A4P6P8Z3"/>
<organism evidence="2 3">
    <name type="scientific">Litorilituus sediminis</name>
    <dbReference type="NCBI Taxonomy" id="718192"/>
    <lineage>
        <taxon>Bacteria</taxon>
        <taxon>Pseudomonadati</taxon>
        <taxon>Pseudomonadota</taxon>
        <taxon>Gammaproteobacteria</taxon>
        <taxon>Alteromonadales</taxon>
        <taxon>Colwelliaceae</taxon>
        <taxon>Litorilituus</taxon>
    </lineage>
</organism>
<sequence>MNKVGLALVQVLAIAISVLFLPSMSLAQDEQTSWQKPTPIFKQEYDWLRLSSDEWLKGDIISMYDEELEFDSDELDIQKIDWEDVAELRSKNWQSIRMLDGTIAEGYLVVKDGKLSLVKNGQTRHYELANLLSIASSGQNERDLWDGYANIGINLREGNTVQFDYTFTAGMQRRSASSRFKTDYTANYSKYKDQDTNEKKVTANSDRLTSTYDWFFSQKMYLRAMDFEYFSDEFLNIDRRIRYGIAMGYHLVDNKTTTWDINAGPSYQKTYFKDVEDGESNTEYSPGLVLGTDFTYEITRDIDYDVSYSIQIVDEASGELIHHFETGLEVELTSDFDLDLTFYADRTEKPKKDGDGIVPEQNDYRLVISLGYDF</sequence>